<gene>
    <name evidence="9" type="ORF">NYR02_16010</name>
</gene>
<feature type="domain" description="VTT" evidence="8">
    <location>
        <begin position="53"/>
        <end position="166"/>
    </location>
</feature>
<feature type="transmembrane region" description="Helical" evidence="7">
    <location>
        <begin position="180"/>
        <end position="200"/>
    </location>
</feature>
<evidence type="ECO:0000256" key="2">
    <source>
        <dbReference type="ARBA" id="ARBA00010792"/>
    </source>
</evidence>
<keyword evidence="4 7" id="KW-0812">Transmembrane</keyword>
<proteinExistence type="inferred from homology"/>
<dbReference type="PANTHER" id="PTHR30353">
    <property type="entry name" value="INNER MEMBRANE PROTEIN DEDA-RELATED"/>
    <property type="match status" value="1"/>
</dbReference>
<evidence type="ECO:0000256" key="6">
    <source>
        <dbReference type="ARBA" id="ARBA00023136"/>
    </source>
</evidence>
<dbReference type="RefSeq" id="WP_260977360.1">
    <property type="nucleotide sequence ID" value="NZ_JAOANI010000028.1"/>
</dbReference>
<accession>A0A9X3ATS3</accession>
<evidence type="ECO:0000256" key="1">
    <source>
        <dbReference type="ARBA" id="ARBA00004651"/>
    </source>
</evidence>
<evidence type="ECO:0000313" key="10">
    <source>
        <dbReference type="Proteomes" id="UP001147830"/>
    </source>
</evidence>
<feature type="transmembrane region" description="Helical" evidence="7">
    <location>
        <begin position="64"/>
        <end position="84"/>
    </location>
</feature>
<dbReference type="InterPro" id="IPR032818">
    <property type="entry name" value="DedA-like"/>
</dbReference>
<keyword evidence="5 7" id="KW-1133">Transmembrane helix</keyword>
<sequence>MESALSGFSADWLTALQQHSWLLLSALFVVALAESLLVVGLLIPGVAILVALTLLAAGQSLSPLAWWLAGALGALCGDGISFHIGRRAGPGLARWQIFSRHPHWLPAGHSFFARYGLWSIALGRFIGPLRPLVPAVAGVCDMKPPTFWWINIWSSAAWAAFYLLPVYWFGQAVLTLLQPWQLMLGLGLATLVALLVSRLLQHRQRQSGPRN</sequence>
<feature type="transmembrane region" description="Helical" evidence="7">
    <location>
        <begin position="20"/>
        <end position="52"/>
    </location>
</feature>
<evidence type="ECO:0000259" key="8">
    <source>
        <dbReference type="Pfam" id="PF09335"/>
    </source>
</evidence>
<reference evidence="9" key="1">
    <citation type="journal article" date="2022" name="Front. Microbiol.">
        <title>Genome-based taxonomic rearrangement of Oceanobacter-related bacteria including the description of Thalassolituus hydrocarbonoclasticus sp. nov. and Thalassolituus pacificus sp. nov. and emended description of the genus Thalassolituus.</title>
        <authorList>
            <person name="Dong C."/>
            <person name="Wei L."/>
            <person name="Wang J."/>
            <person name="Lai Q."/>
            <person name="Huang Z."/>
            <person name="Shao Z."/>
        </authorList>
    </citation>
    <scope>NUCLEOTIDE SEQUENCE</scope>
    <source>
        <strain evidence="9">59MF3M-4</strain>
    </source>
</reference>
<comment type="caution">
    <text evidence="9">The sequence shown here is derived from an EMBL/GenBank/DDBJ whole genome shotgun (WGS) entry which is preliminary data.</text>
</comment>
<evidence type="ECO:0000313" key="9">
    <source>
        <dbReference type="EMBL" id="MCT7360528.1"/>
    </source>
</evidence>
<comment type="similarity">
    <text evidence="2 7">Belongs to the DedA family.</text>
</comment>
<comment type="subcellular location">
    <subcellularLocation>
        <location evidence="1 7">Cell membrane</location>
        <topology evidence="1 7">Multi-pass membrane protein</topology>
    </subcellularLocation>
</comment>
<dbReference type="PANTHER" id="PTHR30353:SF15">
    <property type="entry name" value="INNER MEMBRANE PROTEIN YABI"/>
    <property type="match status" value="1"/>
</dbReference>
<keyword evidence="3 7" id="KW-1003">Cell membrane</keyword>
<dbReference type="EMBL" id="JAOANI010000028">
    <property type="protein sequence ID" value="MCT7360528.1"/>
    <property type="molecule type" value="Genomic_DNA"/>
</dbReference>
<keyword evidence="10" id="KW-1185">Reference proteome</keyword>
<dbReference type="Proteomes" id="UP001147830">
    <property type="component" value="Unassembled WGS sequence"/>
</dbReference>
<reference evidence="9" key="2">
    <citation type="submission" date="2022-08" db="EMBL/GenBank/DDBJ databases">
        <authorList>
            <person name="Dong C."/>
        </authorList>
    </citation>
    <scope>NUCLEOTIDE SEQUENCE</scope>
    <source>
        <strain evidence="9">59MF3M-4</strain>
    </source>
</reference>
<dbReference type="Pfam" id="PF09335">
    <property type="entry name" value="VTT_dom"/>
    <property type="match status" value="1"/>
</dbReference>
<keyword evidence="6 7" id="KW-0472">Membrane</keyword>
<dbReference type="InterPro" id="IPR032816">
    <property type="entry name" value="VTT_dom"/>
</dbReference>
<name>A0A9X3ATS3_9GAMM</name>
<dbReference type="GO" id="GO:0005886">
    <property type="term" value="C:plasma membrane"/>
    <property type="evidence" value="ECO:0007669"/>
    <property type="project" value="UniProtKB-SubCell"/>
</dbReference>
<evidence type="ECO:0000256" key="4">
    <source>
        <dbReference type="ARBA" id="ARBA00022692"/>
    </source>
</evidence>
<protein>
    <submittedName>
        <fullName evidence="9">DedA family protein</fullName>
    </submittedName>
</protein>
<evidence type="ECO:0000256" key="5">
    <source>
        <dbReference type="ARBA" id="ARBA00022989"/>
    </source>
</evidence>
<organism evidence="9 10">
    <name type="scientific">Thalassolituus pacificus</name>
    <dbReference type="NCBI Taxonomy" id="2975440"/>
    <lineage>
        <taxon>Bacteria</taxon>
        <taxon>Pseudomonadati</taxon>
        <taxon>Pseudomonadota</taxon>
        <taxon>Gammaproteobacteria</taxon>
        <taxon>Oceanospirillales</taxon>
        <taxon>Oceanospirillaceae</taxon>
        <taxon>Thalassolituus</taxon>
    </lineage>
</organism>
<feature type="transmembrane region" description="Helical" evidence="7">
    <location>
        <begin position="147"/>
        <end position="168"/>
    </location>
</feature>
<evidence type="ECO:0000256" key="7">
    <source>
        <dbReference type="RuleBase" id="RU367016"/>
    </source>
</evidence>
<evidence type="ECO:0000256" key="3">
    <source>
        <dbReference type="ARBA" id="ARBA00022475"/>
    </source>
</evidence>
<dbReference type="AlphaFoldDB" id="A0A9X3ATS3"/>